<organism evidence="2 3">
    <name type="scientific">Melanomma pulvis-pyrius CBS 109.77</name>
    <dbReference type="NCBI Taxonomy" id="1314802"/>
    <lineage>
        <taxon>Eukaryota</taxon>
        <taxon>Fungi</taxon>
        <taxon>Dikarya</taxon>
        <taxon>Ascomycota</taxon>
        <taxon>Pezizomycotina</taxon>
        <taxon>Dothideomycetes</taxon>
        <taxon>Pleosporomycetidae</taxon>
        <taxon>Pleosporales</taxon>
        <taxon>Melanommataceae</taxon>
        <taxon>Melanomma</taxon>
    </lineage>
</organism>
<accession>A0A6A6WTA9</accession>
<feature type="compositionally biased region" description="Pro residues" evidence="1">
    <location>
        <begin position="309"/>
        <end position="319"/>
    </location>
</feature>
<feature type="compositionally biased region" description="Low complexity" evidence="1">
    <location>
        <begin position="361"/>
        <end position="375"/>
    </location>
</feature>
<feature type="compositionally biased region" description="Pro residues" evidence="1">
    <location>
        <begin position="270"/>
        <end position="280"/>
    </location>
</feature>
<evidence type="ECO:0000313" key="3">
    <source>
        <dbReference type="Proteomes" id="UP000799757"/>
    </source>
</evidence>
<keyword evidence="3" id="KW-1185">Reference proteome</keyword>
<reference evidence="2" key="1">
    <citation type="journal article" date="2020" name="Stud. Mycol.">
        <title>101 Dothideomycetes genomes: a test case for predicting lifestyles and emergence of pathogens.</title>
        <authorList>
            <person name="Haridas S."/>
            <person name="Albert R."/>
            <person name="Binder M."/>
            <person name="Bloem J."/>
            <person name="Labutti K."/>
            <person name="Salamov A."/>
            <person name="Andreopoulos B."/>
            <person name="Baker S."/>
            <person name="Barry K."/>
            <person name="Bills G."/>
            <person name="Bluhm B."/>
            <person name="Cannon C."/>
            <person name="Castanera R."/>
            <person name="Culley D."/>
            <person name="Daum C."/>
            <person name="Ezra D."/>
            <person name="Gonzalez J."/>
            <person name="Henrissat B."/>
            <person name="Kuo A."/>
            <person name="Liang C."/>
            <person name="Lipzen A."/>
            <person name="Lutzoni F."/>
            <person name="Magnuson J."/>
            <person name="Mondo S."/>
            <person name="Nolan M."/>
            <person name="Ohm R."/>
            <person name="Pangilinan J."/>
            <person name="Park H.-J."/>
            <person name="Ramirez L."/>
            <person name="Alfaro M."/>
            <person name="Sun H."/>
            <person name="Tritt A."/>
            <person name="Yoshinaga Y."/>
            <person name="Zwiers L.-H."/>
            <person name="Turgeon B."/>
            <person name="Goodwin S."/>
            <person name="Spatafora J."/>
            <person name="Crous P."/>
            <person name="Grigoriev I."/>
        </authorList>
    </citation>
    <scope>NUCLEOTIDE SEQUENCE</scope>
    <source>
        <strain evidence="2">CBS 109.77</strain>
    </source>
</reference>
<dbReference type="AlphaFoldDB" id="A0A6A6WTA9"/>
<evidence type="ECO:0000256" key="1">
    <source>
        <dbReference type="SAM" id="MobiDB-lite"/>
    </source>
</evidence>
<gene>
    <name evidence="2" type="ORF">K505DRAFT_421811</name>
</gene>
<feature type="region of interest" description="Disordered" evidence="1">
    <location>
        <begin position="346"/>
        <end position="401"/>
    </location>
</feature>
<feature type="compositionally biased region" description="Basic residues" evidence="1">
    <location>
        <begin position="392"/>
        <end position="401"/>
    </location>
</feature>
<protein>
    <submittedName>
        <fullName evidence="2">Uncharacterized protein</fullName>
    </submittedName>
</protein>
<dbReference type="OrthoDB" id="3786931at2759"/>
<feature type="region of interest" description="Disordered" evidence="1">
    <location>
        <begin position="266"/>
        <end position="328"/>
    </location>
</feature>
<proteinExistence type="predicted"/>
<dbReference type="Proteomes" id="UP000799757">
    <property type="component" value="Unassembled WGS sequence"/>
</dbReference>
<dbReference type="EMBL" id="MU002325">
    <property type="protein sequence ID" value="KAF2787390.1"/>
    <property type="molecule type" value="Genomic_DNA"/>
</dbReference>
<feature type="compositionally biased region" description="Pro residues" evidence="1">
    <location>
        <begin position="376"/>
        <end position="391"/>
    </location>
</feature>
<sequence>MPSAAILGLYNNTGVPSRSRGILMQDLHNTDMKSLVSILRRDPFSPGYWDAAKHAINNLPHHLRSSSLSHLSSSEDRAGKVKPGHLCKGHSGLKAGLVYDIWDYVRFEFDKGVGHTLYPVIMHGGLNPSQELKIRQLEPVLRMWHSDYTIHASTPQGLEPIDAGEKWKFQESGCPACILSRIGVDKDVVFALLVGIVARYSNRQIGNRNDLRSKRVKWTRYWVKAFPGGEGAVDDAWDLGQEIRRIRWNLRTYIREWRGPGFYGFLTLPQVPPQPQPQPQPQSQTEPQPQRPPRSRSPDSDITFDISPPHDPTPNPANPTPGGSTAHIATTTDRSSVIGYDISTLLPPPAFNRSQSTVAPTRSSSIYSRTTYGTPNPIPAPSAPPLPPRLRPPLRNHQARHHRPPFSIASAASQTSLDTELAYSPIHSVALPQTQIRTHDVPVSQGQICLSPRASMHSLHARIETAQTEWGDRSDAGSFDTNEWEQEAHDARTHAPQTHTSLYPAPLSRKSSMSRFTSVAGSTIDIEAEQKGEFLRLPTPNHKSMYGGFRDGMGRSGYDASSLSHAHATDGVSGRDGDEEVYDVSPLGSDASDAESEGSIESWTEGGGGLRDLVKRGLHGG</sequence>
<evidence type="ECO:0000313" key="2">
    <source>
        <dbReference type="EMBL" id="KAF2787390.1"/>
    </source>
</evidence>
<feature type="region of interest" description="Disordered" evidence="1">
    <location>
        <begin position="559"/>
        <end position="621"/>
    </location>
</feature>
<name>A0A6A6WTA9_9PLEO</name>